<evidence type="ECO:0000313" key="2">
    <source>
        <dbReference type="EMBL" id="SFG43840.1"/>
    </source>
</evidence>
<accession>A0A1I2RTQ4</accession>
<dbReference type="Pfam" id="PF01965">
    <property type="entry name" value="DJ-1_PfpI"/>
    <property type="match status" value="1"/>
</dbReference>
<dbReference type="InterPro" id="IPR002818">
    <property type="entry name" value="DJ-1/PfpI"/>
</dbReference>
<dbReference type="Gene3D" id="3.40.50.880">
    <property type="match status" value="1"/>
</dbReference>
<feature type="domain" description="DJ-1/PfpI" evidence="1">
    <location>
        <begin position="3"/>
        <end position="165"/>
    </location>
</feature>
<dbReference type="SUPFAM" id="SSF52317">
    <property type="entry name" value="Class I glutamine amidotransferase-like"/>
    <property type="match status" value="1"/>
</dbReference>
<dbReference type="AlphaFoldDB" id="A0A1I2RTQ4"/>
<dbReference type="EMBL" id="FOOY01000010">
    <property type="protein sequence ID" value="SFG43840.1"/>
    <property type="molecule type" value="Genomic_DNA"/>
</dbReference>
<dbReference type="RefSeq" id="WP_245734157.1">
    <property type="nucleotide sequence ID" value="NZ_FOOY01000010.1"/>
</dbReference>
<dbReference type="InterPro" id="IPR050325">
    <property type="entry name" value="Prot/Nucl_acid_deglycase"/>
</dbReference>
<keyword evidence="3" id="KW-1185">Reference proteome</keyword>
<dbReference type="CDD" id="cd03135">
    <property type="entry name" value="GATase1_DJ-1"/>
    <property type="match status" value="1"/>
</dbReference>
<proteinExistence type="predicted"/>
<dbReference type="PANTHER" id="PTHR48094:SF12">
    <property type="entry name" value="PARKINSON DISEASE PROTEIN 7 HOMOLOG"/>
    <property type="match status" value="1"/>
</dbReference>
<reference evidence="3" key="1">
    <citation type="submission" date="2016-10" db="EMBL/GenBank/DDBJ databases">
        <authorList>
            <person name="Varghese N."/>
            <person name="Submissions S."/>
        </authorList>
    </citation>
    <scope>NUCLEOTIDE SEQUENCE [LARGE SCALE GENOMIC DNA]</scope>
    <source>
        <strain evidence="3">ATCC 700379</strain>
    </source>
</reference>
<sequence>MVKKFLVLLAEGFEETEAVTAIDVLRRGGVEVVLCSLAKSLLVEGSRNIVVKADRSINSDGLLDFDGIYLPGGVKGATTLRDDERAQKLIRAYKENGKLVAAICAAPIALERAGVLKGETATSNPDFRDHIKDAAYSEDPVVVSGKIITSRAAGTTLPIGLEILRQLGLEQEAKKVSHDMLFDFLMENRDKLHS</sequence>
<evidence type="ECO:0000313" key="3">
    <source>
        <dbReference type="Proteomes" id="UP000198752"/>
    </source>
</evidence>
<organism evidence="2 3">
    <name type="scientific">Sporolactobacillus nakayamae</name>
    <dbReference type="NCBI Taxonomy" id="269670"/>
    <lineage>
        <taxon>Bacteria</taxon>
        <taxon>Bacillati</taxon>
        <taxon>Bacillota</taxon>
        <taxon>Bacilli</taxon>
        <taxon>Bacillales</taxon>
        <taxon>Sporolactobacillaceae</taxon>
        <taxon>Sporolactobacillus</taxon>
    </lineage>
</organism>
<dbReference type="GO" id="GO:0005737">
    <property type="term" value="C:cytoplasm"/>
    <property type="evidence" value="ECO:0007669"/>
    <property type="project" value="TreeGrafter"/>
</dbReference>
<name>A0A1I2RTQ4_9BACL</name>
<dbReference type="InterPro" id="IPR029062">
    <property type="entry name" value="Class_I_gatase-like"/>
</dbReference>
<gene>
    <name evidence="2" type="ORF">SAMN02982927_01722</name>
</gene>
<dbReference type="PANTHER" id="PTHR48094">
    <property type="entry name" value="PROTEIN/NUCLEIC ACID DEGLYCASE DJ-1-RELATED"/>
    <property type="match status" value="1"/>
</dbReference>
<dbReference type="Proteomes" id="UP000198752">
    <property type="component" value="Unassembled WGS sequence"/>
</dbReference>
<evidence type="ECO:0000259" key="1">
    <source>
        <dbReference type="Pfam" id="PF01965"/>
    </source>
</evidence>
<protein>
    <submittedName>
        <fullName evidence="2">4-methyl-5(B-hydroxyethyl)-thiazole monophosphate biosynthesis</fullName>
    </submittedName>
</protein>
<dbReference type="NCBIfam" id="TIGR01383">
    <property type="entry name" value="not_thiJ"/>
    <property type="match status" value="1"/>
</dbReference>
<dbReference type="InterPro" id="IPR006287">
    <property type="entry name" value="DJ-1"/>
</dbReference>
<dbReference type="STRING" id="269670.SAMN02982927_01722"/>